<name>A0A0S7B6K6_9CHLR</name>
<keyword evidence="2" id="KW-1185">Reference proteome</keyword>
<evidence type="ECO:0000313" key="2">
    <source>
        <dbReference type="Proteomes" id="UP000055060"/>
    </source>
</evidence>
<reference evidence="1" key="1">
    <citation type="submission" date="2015-07" db="EMBL/GenBank/DDBJ databases">
        <title>Draft Genome Sequences of Anaerolinea thermolimosa IMO-1, Bellilinea caldifistulae GOMI-1, Leptolinea tardivitalis YMTK-2, Levilinea saccharolytica KIBI-1,Longilinea arvoryzae KOME-1, Previously Described as Members of the Anaerolineaceae (Chloroflexi).</title>
        <authorList>
            <person name="Sekiguchi Y."/>
            <person name="Ohashi A."/>
            <person name="Matsuura N."/>
            <person name="Tourlousse M.D."/>
        </authorList>
    </citation>
    <scope>NUCLEOTIDE SEQUENCE [LARGE SCALE GENOMIC DNA]</scope>
    <source>
        <strain evidence="1">KOME-1</strain>
    </source>
</reference>
<dbReference type="Proteomes" id="UP000055060">
    <property type="component" value="Unassembled WGS sequence"/>
</dbReference>
<dbReference type="AlphaFoldDB" id="A0A0S7B6K6"/>
<dbReference type="STRING" id="360412.LARV_00294"/>
<dbReference type="EMBL" id="DF967972">
    <property type="protein sequence ID" value="GAP12558.1"/>
    <property type="molecule type" value="Genomic_DNA"/>
</dbReference>
<dbReference type="RefSeq" id="WP_075071972.1">
    <property type="nucleotide sequence ID" value="NZ_DF967972.1"/>
</dbReference>
<protein>
    <submittedName>
        <fullName evidence="1">Uncharacterized protein</fullName>
    </submittedName>
</protein>
<gene>
    <name evidence="1" type="ORF">LARV_00294</name>
</gene>
<accession>A0A0S7B6K6</accession>
<sequence>MLSQSLIPSELVYFNAEKFASTRGVFNKVSLQHTTLQVNRIELVQYLLAAAFLANEKAGLLCLGLRKKKTFFGLSSHMALYADPSGQPSSWEGPCLEADLLDAAEHSANSEVASIVSAWLGRNYSEPYDEVLERSKANLAERGLLDMQEERRLKIFVSHSYSLPEECRAFIAAQPLDPLNDLLQACQTSRPQVWQALLRDAKSAVDSRQEQMDVDG</sequence>
<organism evidence="1">
    <name type="scientific">Longilinea arvoryzae</name>
    <dbReference type="NCBI Taxonomy" id="360412"/>
    <lineage>
        <taxon>Bacteria</taxon>
        <taxon>Bacillati</taxon>
        <taxon>Chloroflexota</taxon>
        <taxon>Anaerolineae</taxon>
        <taxon>Anaerolineales</taxon>
        <taxon>Anaerolineaceae</taxon>
        <taxon>Longilinea</taxon>
    </lineage>
</organism>
<evidence type="ECO:0000313" key="1">
    <source>
        <dbReference type="EMBL" id="GAP12558.1"/>
    </source>
</evidence>
<proteinExistence type="predicted"/>